<reference evidence="2" key="1">
    <citation type="journal article" date="2019" name="Int. J. Syst. Evol. Microbiol.">
        <title>The Global Catalogue of Microorganisms (GCM) 10K type strain sequencing project: providing services to taxonomists for standard genome sequencing and annotation.</title>
        <authorList>
            <consortium name="The Broad Institute Genomics Platform"/>
            <consortium name="The Broad Institute Genome Sequencing Center for Infectious Disease"/>
            <person name="Wu L."/>
            <person name="Ma J."/>
        </authorList>
    </citation>
    <scope>NUCLEOTIDE SEQUENCE [LARGE SCALE GENOMIC DNA]</scope>
    <source>
        <strain evidence="2">KCTC 62192</strain>
    </source>
</reference>
<protein>
    <submittedName>
        <fullName evidence="1">DUF1284 domain-containing protein</fullName>
    </submittedName>
</protein>
<sequence>MLGFQGEGYSDGFTANMDGIVSGRLRAPGGAEVEIEVVGAADDICAPCPGRRGAGCVKQARIDALDAAHGAALGLAPGDRIRWGDALDRIRGRVMPGDLSTLCAGCQWLELGLCEAALSRLHGADG</sequence>
<evidence type="ECO:0000313" key="2">
    <source>
        <dbReference type="Proteomes" id="UP001595443"/>
    </source>
</evidence>
<accession>A0ABV7AG48</accession>
<proteinExistence type="predicted"/>
<dbReference type="Proteomes" id="UP001595443">
    <property type="component" value="Unassembled WGS sequence"/>
</dbReference>
<dbReference type="InterPro" id="IPR009702">
    <property type="entry name" value="DUF1284"/>
</dbReference>
<dbReference type="EMBL" id="JBHRSK010000005">
    <property type="protein sequence ID" value="MFC2968344.1"/>
    <property type="molecule type" value="Genomic_DNA"/>
</dbReference>
<name>A0ABV7AG48_9RHOB</name>
<comment type="caution">
    <text evidence="1">The sequence shown here is derived from an EMBL/GenBank/DDBJ whole genome shotgun (WGS) entry which is preliminary data.</text>
</comment>
<dbReference type="Pfam" id="PF06935">
    <property type="entry name" value="DUF1284"/>
    <property type="match status" value="1"/>
</dbReference>
<gene>
    <name evidence="1" type="ORF">ACFOES_09580</name>
</gene>
<keyword evidence="2" id="KW-1185">Reference proteome</keyword>
<organism evidence="1 2">
    <name type="scientific">Acidimangrovimonas pyrenivorans</name>
    <dbReference type="NCBI Taxonomy" id="2030798"/>
    <lineage>
        <taxon>Bacteria</taxon>
        <taxon>Pseudomonadati</taxon>
        <taxon>Pseudomonadota</taxon>
        <taxon>Alphaproteobacteria</taxon>
        <taxon>Rhodobacterales</taxon>
        <taxon>Paracoccaceae</taxon>
        <taxon>Acidimangrovimonas</taxon>
    </lineage>
</organism>
<evidence type="ECO:0000313" key="1">
    <source>
        <dbReference type="EMBL" id="MFC2968344.1"/>
    </source>
</evidence>